<dbReference type="GO" id="GO:0000940">
    <property type="term" value="C:outer kinetochore"/>
    <property type="evidence" value="ECO:0007669"/>
    <property type="project" value="TreeGrafter"/>
</dbReference>
<name>A0A2I4CX37_AUSLI</name>
<dbReference type="GO" id="GO:0031110">
    <property type="term" value="P:regulation of microtubule polymerization or depolymerization"/>
    <property type="evidence" value="ECO:0007669"/>
    <property type="project" value="TreeGrafter"/>
</dbReference>
<dbReference type="CTD" id="220134"/>
<dbReference type="Gene3D" id="1.10.10.1890">
    <property type="entry name" value="Ska1 microtubule binding domain-like"/>
    <property type="match status" value="1"/>
</dbReference>
<proteinExistence type="inferred from homology"/>
<dbReference type="Pfam" id="PF07160">
    <property type="entry name" value="SKA1"/>
    <property type="match status" value="1"/>
</dbReference>
<evidence type="ECO:0000256" key="3">
    <source>
        <dbReference type="ARBA" id="ARBA00047182"/>
    </source>
</evidence>
<dbReference type="FunFam" id="1.10.10.1890:FF:000002">
    <property type="entry name" value="Spindle and kinetochore-associated protein 1"/>
    <property type="match status" value="1"/>
</dbReference>
<keyword evidence="6" id="KW-1185">Reference proteome</keyword>
<dbReference type="GO" id="GO:0072686">
    <property type="term" value="C:mitotic spindle"/>
    <property type="evidence" value="ECO:0007669"/>
    <property type="project" value="TreeGrafter"/>
</dbReference>
<dbReference type="STRING" id="52670.A0A2I4CX37"/>
<accession>A0A2I4CX37</accession>
<evidence type="ECO:0000256" key="4">
    <source>
        <dbReference type="ARBA" id="ARBA00047202"/>
    </source>
</evidence>
<reference evidence="7" key="1">
    <citation type="submission" date="2025-08" db="UniProtKB">
        <authorList>
            <consortium name="RefSeq"/>
        </authorList>
    </citation>
    <scope>IDENTIFICATION</scope>
    <source>
        <strain evidence="7">Quisiro</strain>
        <tissue evidence="7">Liver</tissue>
    </source>
</reference>
<dbReference type="GO" id="GO:0005876">
    <property type="term" value="C:spindle microtubule"/>
    <property type="evidence" value="ECO:0007669"/>
    <property type="project" value="TreeGrafter"/>
</dbReference>
<dbReference type="InterPro" id="IPR009829">
    <property type="entry name" value="SKA1"/>
</dbReference>
<dbReference type="GO" id="GO:0008017">
    <property type="term" value="F:microtubule binding"/>
    <property type="evidence" value="ECO:0007669"/>
    <property type="project" value="InterPro"/>
</dbReference>
<dbReference type="RefSeq" id="XP_013884576.1">
    <property type="nucleotide sequence ID" value="XM_014029122.1"/>
</dbReference>
<evidence type="ECO:0000256" key="2">
    <source>
        <dbReference type="ARBA" id="ARBA00023054"/>
    </source>
</evidence>
<keyword evidence="2 5" id="KW-0175">Coiled coil</keyword>
<dbReference type="KEGG" id="alim:106532942"/>
<dbReference type="GeneID" id="106532942"/>
<organism evidence="6 7">
    <name type="scientific">Austrofundulus limnaeus</name>
    <name type="common">Annual killifish</name>
    <dbReference type="NCBI Taxonomy" id="52670"/>
    <lineage>
        <taxon>Eukaryota</taxon>
        <taxon>Metazoa</taxon>
        <taxon>Chordata</taxon>
        <taxon>Craniata</taxon>
        <taxon>Vertebrata</taxon>
        <taxon>Euteleostomi</taxon>
        <taxon>Actinopterygii</taxon>
        <taxon>Neopterygii</taxon>
        <taxon>Teleostei</taxon>
        <taxon>Neoteleostei</taxon>
        <taxon>Acanthomorphata</taxon>
        <taxon>Ovalentaria</taxon>
        <taxon>Atherinomorphae</taxon>
        <taxon>Cyprinodontiformes</taxon>
        <taxon>Rivulidae</taxon>
        <taxon>Austrofundulus</taxon>
    </lineage>
</organism>
<dbReference type="Proteomes" id="UP000192220">
    <property type="component" value="Unplaced"/>
</dbReference>
<dbReference type="FunCoup" id="A0A2I4CX37">
    <property type="interactions" value="283"/>
</dbReference>
<dbReference type="InterPro" id="IPR042031">
    <property type="entry name" value="SKA1_MBD_sf"/>
</dbReference>
<evidence type="ECO:0000256" key="1">
    <source>
        <dbReference type="ARBA" id="ARBA00006836"/>
    </source>
</evidence>
<dbReference type="OrthoDB" id="5962at2759"/>
<dbReference type="InParanoid" id="A0A2I4CX37"/>
<protein>
    <recommendedName>
        <fullName evidence="3">SKA complex subunit 1</fullName>
    </recommendedName>
    <alternativeName>
        <fullName evidence="4">Spindle and kinetochore-associated protein 1</fullName>
    </alternativeName>
</protein>
<sequence>MGDLERISLHVHDKISALQRMLDLSAAELPQQKIKKLGQELLVLGRLMEEFEHCVDQQKEQLKHLKDLEKFFQVNVEVVQQMKDNIPAHIPHRKGPVSGNDAVMNQNQAETVKRPSRTVVKEMEYVTVPEFESIPQYMRGRVTYDQLNVVVDSFNTALTAKYKILSQSLKTLNNHSRKLQERFKNQETKDTKGWYFIVEDDIREFTQTKVDKRFQGMLNMLRHCQRLRELRGGGLVRYALS</sequence>
<dbReference type="AlphaFoldDB" id="A0A2I4CX37"/>
<dbReference type="GO" id="GO:0007059">
    <property type="term" value="P:chromosome segregation"/>
    <property type="evidence" value="ECO:0007669"/>
    <property type="project" value="InterPro"/>
</dbReference>
<dbReference type="Gene3D" id="6.10.250.1370">
    <property type="match status" value="1"/>
</dbReference>
<evidence type="ECO:0000313" key="7">
    <source>
        <dbReference type="RefSeq" id="XP_013884576.1"/>
    </source>
</evidence>
<evidence type="ECO:0000313" key="6">
    <source>
        <dbReference type="Proteomes" id="UP000192220"/>
    </source>
</evidence>
<comment type="similarity">
    <text evidence="1">Belongs to the SKA1 family.</text>
</comment>
<gene>
    <name evidence="7" type="primary">ska1</name>
</gene>
<dbReference type="PANTHER" id="PTHR28573:SF1">
    <property type="entry name" value="SPINDLE AND KINETOCHORE-ASSOCIATED PROTEIN 1"/>
    <property type="match status" value="1"/>
</dbReference>
<feature type="coiled-coil region" evidence="5">
    <location>
        <begin position="162"/>
        <end position="189"/>
    </location>
</feature>
<evidence type="ECO:0000256" key="5">
    <source>
        <dbReference type="SAM" id="Coils"/>
    </source>
</evidence>
<dbReference type="GO" id="GO:0051301">
    <property type="term" value="P:cell division"/>
    <property type="evidence" value="ECO:0007669"/>
    <property type="project" value="InterPro"/>
</dbReference>
<dbReference type="PANTHER" id="PTHR28573">
    <property type="entry name" value="SPINDLE AND KINETOCHORE-ASSOCIATED PROTEIN 1"/>
    <property type="match status" value="1"/>
</dbReference>
<dbReference type="GO" id="GO:0000278">
    <property type="term" value="P:mitotic cell cycle"/>
    <property type="evidence" value="ECO:0007669"/>
    <property type="project" value="TreeGrafter"/>
</dbReference>